<dbReference type="Pfam" id="PF03441">
    <property type="entry name" value="FAD_binding_7"/>
    <property type="match status" value="1"/>
</dbReference>
<feature type="binding site" evidence="12">
    <location>
        <position position="273"/>
    </location>
    <ligand>
        <name>FAD</name>
        <dbReference type="ChEBI" id="CHEBI:57692"/>
    </ligand>
</feature>
<dbReference type="PROSITE" id="PS00394">
    <property type="entry name" value="DNA_PHOTOLYASES_1_1"/>
    <property type="match status" value="1"/>
</dbReference>
<feature type="site" description="Electron transfer via tryptophanyl radical" evidence="13">
    <location>
        <position position="361"/>
    </location>
</feature>
<evidence type="ECO:0000256" key="14">
    <source>
        <dbReference type="RuleBase" id="RU004182"/>
    </source>
</evidence>
<evidence type="ECO:0000259" key="15">
    <source>
        <dbReference type="PROSITE" id="PS51645"/>
    </source>
</evidence>
<protein>
    <recommendedName>
        <fullName evidence="4">Deoxyribodipyrimidine photo-lyase</fullName>
        <ecNumber evidence="3">4.1.99.3</ecNumber>
    </recommendedName>
    <alternativeName>
        <fullName evidence="8">DNA photolyase</fullName>
    </alternativeName>
    <alternativeName>
        <fullName evidence="11">Photoreactivating enzyme</fullName>
    </alternativeName>
</protein>
<feature type="binding site" evidence="12">
    <location>
        <position position="223"/>
    </location>
    <ligand>
        <name>FAD</name>
        <dbReference type="ChEBI" id="CHEBI:57692"/>
    </ligand>
</feature>
<dbReference type="OrthoDB" id="9772484at2"/>
<comment type="similarity">
    <text evidence="2">Belongs to the DNA photolyase class-1 family.</text>
</comment>
<dbReference type="PROSITE" id="PS51645">
    <property type="entry name" value="PHR_CRY_ALPHA_BETA"/>
    <property type="match status" value="1"/>
</dbReference>
<dbReference type="InterPro" id="IPR036134">
    <property type="entry name" value="Crypto/Photolyase_FAD-like_sf"/>
</dbReference>
<keyword evidence="17" id="KW-1185">Reference proteome</keyword>
<evidence type="ECO:0000256" key="5">
    <source>
        <dbReference type="ARBA" id="ARBA00022630"/>
    </source>
</evidence>
<accession>A0A317MXN2</accession>
<dbReference type="Pfam" id="PF00875">
    <property type="entry name" value="DNA_photolyase"/>
    <property type="match status" value="1"/>
</dbReference>
<evidence type="ECO:0000256" key="9">
    <source>
        <dbReference type="ARBA" id="ARBA00033999"/>
    </source>
</evidence>
<keyword evidence="6 12" id="KW-0274">FAD</keyword>
<evidence type="ECO:0000256" key="10">
    <source>
        <dbReference type="ARBA" id="ARBA00059220"/>
    </source>
</evidence>
<evidence type="ECO:0000256" key="2">
    <source>
        <dbReference type="ARBA" id="ARBA00005862"/>
    </source>
</evidence>
<proteinExistence type="inferred from homology"/>
<name>A0A317MXN2_9GAMM</name>
<dbReference type="InterPro" id="IPR006050">
    <property type="entry name" value="DNA_photolyase_N"/>
</dbReference>
<comment type="cofactor">
    <cofactor evidence="12">
        <name>FAD</name>
        <dbReference type="ChEBI" id="CHEBI:57692"/>
    </cofactor>
    <text evidence="12">Binds 1 FAD per subunit.</text>
</comment>
<feature type="binding site" evidence="12">
    <location>
        <begin position="374"/>
        <end position="376"/>
    </location>
    <ligand>
        <name>FAD</name>
        <dbReference type="ChEBI" id="CHEBI:57692"/>
    </ligand>
</feature>
<dbReference type="EMBL" id="QGTJ01000002">
    <property type="protein sequence ID" value="PWV64373.1"/>
    <property type="molecule type" value="Genomic_DNA"/>
</dbReference>
<evidence type="ECO:0000256" key="7">
    <source>
        <dbReference type="ARBA" id="ARBA00022991"/>
    </source>
</evidence>
<evidence type="ECO:0000256" key="8">
    <source>
        <dbReference type="ARBA" id="ARBA00031671"/>
    </source>
</evidence>
<keyword evidence="7 14" id="KW-0157">Chromophore</keyword>
<dbReference type="InterPro" id="IPR002081">
    <property type="entry name" value="Cryptochrome/DNA_photolyase_1"/>
</dbReference>
<dbReference type="InterPro" id="IPR018394">
    <property type="entry name" value="DNA_photolyase_1_CS_C"/>
</dbReference>
<evidence type="ECO:0000256" key="1">
    <source>
        <dbReference type="ARBA" id="ARBA00001932"/>
    </source>
</evidence>
<evidence type="ECO:0000256" key="13">
    <source>
        <dbReference type="PIRSR" id="PIRSR602081-2"/>
    </source>
</evidence>
<dbReference type="RefSeq" id="WP_110017048.1">
    <property type="nucleotide sequence ID" value="NZ_QGTJ01000002.1"/>
</dbReference>
<gene>
    <name evidence="16" type="ORF">C7443_10222</name>
</gene>
<comment type="caution">
    <text evidence="16">The sequence shown here is derived from an EMBL/GenBank/DDBJ whole genome shotgun (WGS) entry which is preliminary data.</text>
</comment>
<dbReference type="Proteomes" id="UP000246569">
    <property type="component" value="Unassembled WGS sequence"/>
</dbReference>
<evidence type="ECO:0000256" key="4">
    <source>
        <dbReference type="ARBA" id="ARBA00014046"/>
    </source>
</evidence>
<keyword evidence="16" id="KW-0456">Lyase</keyword>
<dbReference type="SUPFAM" id="SSF52425">
    <property type="entry name" value="Cryptochrome/photolyase, N-terminal domain"/>
    <property type="match status" value="1"/>
</dbReference>
<dbReference type="AlphaFoldDB" id="A0A317MXN2"/>
<dbReference type="PANTHER" id="PTHR11455:SF9">
    <property type="entry name" value="CRYPTOCHROME CIRCADIAN CLOCK 5 ISOFORM X1"/>
    <property type="match status" value="1"/>
</dbReference>
<comment type="catalytic activity">
    <reaction evidence="9">
        <text>cyclobutadipyrimidine (in DNA) = 2 pyrimidine residues (in DNA).</text>
        <dbReference type="EC" id="4.1.99.3"/>
    </reaction>
</comment>
<dbReference type="GO" id="GO:0071949">
    <property type="term" value="F:FAD binding"/>
    <property type="evidence" value="ECO:0007669"/>
    <property type="project" value="TreeGrafter"/>
</dbReference>
<dbReference type="GO" id="GO:0003904">
    <property type="term" value="F:deoxyribodipyrimidine photo-lyase activity"/>
    <property type="evidence" value="ECO:0007669"/>
    <property type="project" value="UniProtKB-EC"/>
</dbReference>
<dbReference type="Gene3D" id="3.40.50.620">
    <property type="entry name" value="HUPs"/>
    <property type="match status" value="1"/>
</dbReference>
<dbReference type="PROSITE" id="PS00691">
    <property type="entry name" value="DNA_PHOTOLYASES_1_2"/>
    <property type="match status" value="1"/>
</dbReference>
<dbReference type="InterPro" id="IPR036155">
    <property type="entry name" value="Crypto/Photolyase_N_sf"/>
</dbReference>
<evidence type="ECO:0000256" key="12">
    <source>
        <dbReference type="PIRSR" id="PIRSR602081-1"/>
    </source>
</evidence>
<dbReference type="Gene3D" id="1.10.579.10">
    <property type="entry name" value="DNA Cyclobutane Dipyrimidine Photolyase, subunit A, domain 3"/>
    <property type="match status" value="1"/>
</dbReference>
<organism evidence="16 17">
    <name type="scientific">Plasticicumulans acidivorans</name>
    <dbReference type="NCBI Taxonomy" id="886464"/>
    <lineage>
        <taxon>Bacteria</taxon>
        <taxon>Pseudomonadati</taxon>
        <taxon>Pseudomonadota</taxon>
        <taxon>Gammaproteobacteria</taxon>
        <taxon>Candidatus Competibacteraceae</taxon>
        <taxon>Plasticicumulans</taxon>
    </lineage>
</organism>
<evidence type="ECO:0000256" key="3">
    <source>
        <dbReference type="ARBA" id="ARBA00013149"/>
    </source>
</evidence>
<dbReference type="FunFam" id="1.10.579.10:FF:000003">
    <property type="entry name" value="Deoxyribodipyrimidine photo-lyase"/>
    <property type="match status" value="1"/>
</dbReference>
<feature type="site" description="Electron transfer via tryptophanyl radical" evidence="13">
    <location>
        <position position="307"/>
    </location>
</feature>
<dbReference type="Gene3D" id="1.25.40.80">
    <property type="match status" value="1"/>
</dbReference>
<sequence>MSTAIVWLRRDLRLADNPALDHACRAHQYVVVLYVLAEHEAAPWQAGAASRVWLHHSLRALAGALGERGGCLVLRRGDSLAVLQALVAETQAGAVYWNRGYEPALSARDADIKHALRAAGLEAHSFPASLLNEPWDVRTGNGDPYRVFTPYWKSVSRRPVAAPHPAPLTVLAPLRRPRSEALDDWPLLPCIPWAAGIEAAWNPGEAGARGRLLEFLDEGLFDYADARNLPAAPAVSRLSPHLHFGEISPRQVWWAVANRCGGQPLESRGGEAFLRELGWREFAAHVLWHHPDSPQRPLQARFDAYPWAEDYAPALAAWQQGRTGYPLVDAGMRELWTTGWMHNRVRMLCASFLVKNLRIPWQEGARWFWDTLVDADLASNTLGWQWTAGCGVDAAPYFRVFSPLRQGEQFDAGGDYVRRWLPELKAVPTKYIHAPWTLPAAETARCCFKPGAGYPLPIVDFASSRAQALAGFERIKGERGLSA</sequence>
<dbReference type="PRINTS" id="PR00147">
    <property type="entry name" value="DNAPHOTLYASE"/>
</dbReference>
<dbReference type="SUPFAM" id="SSF48173">
    <property type="entry name" value="Cryptochrome/photolyase FAD-binding domain"/>
    <property type="match status" value="1"/>
</dbReference>
<evidence type="ECO:0000313" key="17">
    <source>
        <dbReference type="Proteomes" id="UP000246569"/>
    </source>
</evidence>
<dbReference type="PANTHER" id="PTHR11455">
    <property type="entry name" value="CRYPTOCHROME"/>
    <property type="match status" value="1"/>
</dbReference>
<evidence type="ECO:0000256" key="6">
    <source>
        <dbReference type="ARBA" id="ARBA00022827"/>
    </source>
</evidence>
<dbReference type="GO" id="GO:0009416">
    <property type="term" value="P:response to light stimulus"/>
    <property type="evidence" value="ECO:0007669"/>
    <property type="project" value="TreeGrafter"/>
</dbReference>
<dbReference type="EC" id="4.1.99.3" evidence="3"/>
<reference evidence="16 17" key="1">
    <citation type="submission" date="2018-05" db="EMBL/GenBank/DDBJ databases">
        <title>Genomic Encyclopedia of Type Strains, Phase IV (KMG-IV): sequencing the most valuable type-strain genomes for metagenomic binning, comparative biology and taxonomic classification.</title>
        <authorList>
            <person name="Goeker M."/>
        </authorList>
    </citation>
    <scope>NUCLEOTIDE SEQUENCE [LARGE SCALE GENOMIC DNA]</scope>
    <source>
        <strain evidence="16 17">DSM 23606</strain>
    </source>
</reference>
<evidence type="ECO:0000313" key="16">
    <source>
        <dbReference type="EMBL" id="PWV64373.1"/>
    </source>
</evidence>
<keyword evidence="5 12" id="KW-0285">Flavoprotein</keyword>
<evidence type="ECO:0000256" key="11">
    <source>
        <dbReference type="ARBA" id="ARBA00083107"/>
    </source>
</evidence>
<dbReference type="GO" id="GO:0003677">
    <property type="term" value="F:DNA binding"/>
    <property type="evidence" value="ECO:0007669"/>
    <property type="project" value="TreeGrafter"/>
</dbReference>
<comment type="cofactor">
    <cofactor evidence="1">
        <name>(6R)-5,10-methylene-5,6,7,8-tetrahydrofolate</name>
        <dbReference type="ChEBI" id="CHEBI:15636"/>
    </cofactor>
</comment>
<comment type="similarity">
    <text evidence="14">Belongs to the DNA photolyase family.</text>
</comment>
<feature type="site" description="Electron transfer via tryptophanyl radical" evidence="13">
    <location>
        <position position="384"/>
    </location>
</feature>
<dbReference type="GO" id="GO:0000719">
    <property type="term" value="P:photoreactive repair"/>
    <property type="evidence" value="ECO:0007669"/>
    <property type="project" value="UniProtKB-ARBA"/>
</dbReference>
<dbReference type="InterPro" id="IPR005101">
    <property type="entry name" value="Cryptochr/Photolyase_FAD-bd"/>
</dbReference>
<comment type="function">
    <text evidence="10">Involved in repair of UV radiation-induced DNA damage. Catalyzes the light-dependent monomerization (300-600 nm) of cyclobutyl pyrimidine dimers (in cis-syn configuration), which are formed between adjacent bases on the same DNA strand upon exposure to ultraviolet radiation.</text>
</comment>
<feature type="domain" description="Photolyase/cryptochrome alpha/beta" evidence="15">
    <location>
        <begin position="2"/>
        <end position="131"/>
    </location>
</feature>
<dbReference type="InterPro" id="IPR014729">
    <property type="entry name" value="Rossmann-like_a/b/a_fold"/>
</dbReference>